<evidence type="ECO:0000313" key="2">
    <source>
        <dbReference type="Proteomes" id="UP001601976"/>
    </source>
</evidence>
<gene>
    <name evidence="1" type="ORF">ACFYWW_34165</name>
</gene>
<keyword evidence="2" id="KW-1185">Reference proteome</keyword>
<dbReference type="RefSeq" id="WP_387899610.1">
    <property type="nucleotide sequence ID" value="NZ_JBIAPK010000017.1"/>
</dbReference>
<dbReference type="EMBL" id="JBIAPK010000017">
    <property type="protein sequence ID" value="MFF3343674.1"/>
    <property type="molecule type" value="Genomic_DNA"/>
</dbReference>
<accession>A0ABW6RQ31</accession>
<protein>
    <submittedName>
        <fullName evidence="1">Uncharacterized protein</fullName>
    </submittedName>
</protein>
<evidence type="ECO:0000313" key="1">
    <source>
        <dbReference type="EMBL" id="MFF3343674.1"/>
    </source>
</evidence>
<name>A0ABW6RQ31_9ACTN</name>
<comment type="caution">
    <text evidence="1">The sequence shown here is derived from an EMBL/GenBank/DDBJ whole genome shotgun (WGS) entry which is preliminary data.</text>
</comment>
<dbReference type="Proteomes" id="UP001601976">
    <property type="component" value="Unassembled WGS sequence"/>
</dbReference>
<sequence>MDEFLVRACGRLIERGLVSSESSATSTYIVLYGLSNEPAARDLAAALHAALYGHTRALTLFGD</sequence>
<reference evidence="1 2" key="1">
    <citation type="submission" date="2024-10" db="EMBL/GenBank/DDBJ databases">
        <title>The Natural Products Discovery Center: Release of the First 8490 Sequenced Strains for Exploring Actinobacteria Biosynthetic Diversity.</title>
        <authorList>
            <person name="Kalkreuter E."/>
            <person name="Kautsar S.A."/>
            <person name="Yang D."/>
            <person name="Bader C.D."/>
            <person name="Teijaro C.N."/>
            <person name="Fluegel L."/>
            <person name="Davis C.M."/>
            <person name="Simpson J.R."/>
            <person name="Lauterbach L."/>
            <person name="Steele A.D."/>
            <person name="Gui C."/>
            <person name="Meng S."/>
            <person name="Li G."/>
            <person name="Viehrig K."/>
            <person name="Ye F."/>
            <person name="Su P."/>
            <person name="Kiefer A.F."/>
            <person name="Nichols A."/>
            <person name="Cepeda A.J."/>
            <person name="Yan W."/>
            <person name="Fan B."/>
            <person name="Jiang Y."/>
            <person name="Adhikari A."/>
            <person name="Zheng C.-J."/>
            <person name="Schuster L."/>
            <person name="Cowan T.M."/>
            <person name="Smanski M.J."/>
            <person name="Chevrette M.G."/>
            <person name="De Carvalho L.P.S."/>
            <person name="Shen B."/>
        </authorList>
    </citation>
    <scope>NUCLEOTIDE SEQUENCE [LARGE SCALE GENOMIC DNA]</scope>
    <source>
        <strain evidence="1 2">NPDC003029</strain>
    </source>
</reference>
<proteinExistence type="predicted"/>
<organism evidence="1 2">
    <name type="scientific">Streptomyces flavidovirens</name>
    <dbReference type="NCBI Taxonomy" id="67298"/>
    <lineage>
        <taxon>Bacteria</taxon>
        <taxon>Bacillati</taxon>
        <taxon>Actinomycetota</taxon>
        <taxon>Actinomycetes</taxon>
        <taxon>Kitasatosporales</taxon>
        <taxon>Streptomycetaceae</taxon>
        <taxon>Streptomyces</taxon>
    </lineage>
</organism>